<keyword evidence="8" id="KW-0413">Isomerase</keyword>
<dbReference type="Pfam" id="PF16195">
    <property type="entry name" value="UBA2_C"/>
    <property type="match status" value="1"/>
</dbReference>
<evidence type="ECO:0000256" key="11">
    <source>
        <dbReference type="ARBA" id="ARBA00043952"/>
    </source>
</evidence>
<comment type="pathway">
    <text evidence="11">Protein modification.</text>
</comment>
<sequence length="824" mass="91887">MSEAIIHLAKLCRKELASSLNLNTTHGHILVEYSKNLVNKEVMQMLVDLRVRSGEWKGYSGKPITDIVNIGIGGSDLGPLMVTEALKPYASGGPRIWFVSNIDGTHIAKTLANLTPESSLFIVASKSKVKEFGIDPQNMFEFWDDQHFRKTPLEKNAPVLLALLGIWYINFYGCETHALLPYDQYMHRFAAYFQQGDMESNGKSITRSGTRVDHHTGPIVWGEPGTNGQHAFYQLIHQGTKMIPCDFLIPVQTQHPIRKGLHHKPYYICVANEDDYRKPAGLDHAQSLLQDYKQREGVDLEHLLSLCSAGDGDEKYEKTNIRGGDQTFYKFMKKIAACQEQILSPDYNVEFFRQFILVMNALDNRAARNHVNRMCLAADVPLIESGTAGYLGQVTTIKKGVTECYECHPKPTQRTFPGCTIRNTPSEPIHCIVWAKYLFNQLFGEEDADQEVSPDRADPEAAWEPTEVEARARAANEDGDIKRISTKEWAKSTGYDPVKLFTKLFKDDIRYLLTMDKLWRKRKPPVPLDWAEVQSQGEANASDQQNQAQLGLKDQQVLDVRSYASLFSKSIETLRVHLAEKGDGAELIWDKDDPPAMDFVTSAANLRMHIFSMNMKSRNDIKSMAGNIIPAIATTNAVIAGLIVLEGLKILSGKIDQCRTIVKEKFAMVAPDVQIEDGKGTILISSEEGETEANNPKKLSDFGIRNGSRLQADDFLQDYTLLINILHSEDLGKDVEFEVVGDAPEKVGPKQAEDAAKSITNGSDDGAQPSTSTVDSDEEGPSNSADGSEDDRARKRKLEETEGASAKRSRLEQAEDLDDVIALD</sequence>
<keyword evidence="4" id="KW-0547">Nucleotide-binding</keyword>
<dbReference type="InterPro" id="IPR035985">
    <property type="entry name" value="Ubiquitin-activating_enz"/>
</dbReference>
<comment type="subcellular location">
    <subcellularLocation>
        <location evidence="1">Nucleus</location>
    </subcellularLocation>
</comment>
<feature type="region of interest" description="Disordered" evidence="18">
    <location>
        <begin position="744"/>
        <end position="824"/>
    </location>
</feature>
<dbReference type="GO" id="GO:0004347">
    <property type="term" value="F:glucose-6-phosphate isomerase activity"/>
    <property type="evidence" value="ECO:0007669"/>
    <property type="project" value="InterPro"/>
</dbReference>
<feature type="region of interest" description="Disordered" evidence="18">
    <location>
        <begin position="448"/>
        <end position="474"/>
    </location>
</feature>
<dbReference type="EMBL" id="JH000743">
    <property type="protein sequence ID" value="EGW02652.1"/>
    <property type="molecule type" value="Genomic_DNA"/>
</dbReference>
<keyword evidence="7" id="KW-0324">Glycolysis</keyword>
<feature type="active site" description="Glycyl thioester intermediate" evidence="17">
    <location>
        <position position="419"/>
    </location>
</feature>
<evidence type="ECO:0000256" key="15">
    <source>
        <dbReference type="ARBA" id="ARBA00079248"/>
    </source>
</evidence>
<dbReference type="InterPro" id="IPR028077">
    <property type="entry name" value="UAE_UbL_dom"/>
</dbReference>
<gene>
    <name evidence="22" type="ORF">I79_014638</name>
</gene>
<dbReference type="InterPro" id="IPR032426">
    <property type="entry name" value="UBA2_C"/>
</dbReference>
<dbReference type="CDD" id="cd05016">
    <property type="entry name" value="SIS_PGI_2"/>
    <property type="match status" value="1"/>
</dbReference>
<dbReference type="SUPFAM" id="SSF53697">
    <property type="entry name" value="SIS domain"/>
    <property type="match status" value="1"/>
</dbReference>
<dbReference type="STRING" id="10029.G3HUM5"/>
<keyword evidence="6" id="KW-0067">ATP-binding</keyword>
<dbReference type="InParanoid" id="G3HUM5"/>
<evidence type="ECO:0000256" key="5">
    <source>
        <dbReference type="ARBA" id="ARBA00022786"/>
    </source>
</evidence>
<evidence type="ECO:0000313" key="23">
    <source>
        <dbReference type="Proteomes" id="UP000001075"/>
    </source>
</evidence>
<evidence type="ECO:0000259" key="20">
    <source>
        <dbReference type="Pfam" id="PF14732"/>
    </source>
</evidence>
<dbReference type="InterPro" id="IPR018074">
    <property type="entry name" value="UBQ-activ_enz_E1_CS"/>
</dbReference>
<dbReference type="InterPro" id="IPR046348">
    <property type="entry name" value="SIS_dom_sf"/>
</dbReference>
<dbReference type="GO" id="GO:0006094">
    <property type="term" value="P:gluconeogenesis"/>
    <property type="evidence" value="ECO:0007669"/>
    <property type="project" value="UniProtKB-KW"/>
</dbReference>
<dbReference type="InterPro" id="IPR035482">
    <property type="entry name" value="SIS_PGI_2"/>
</dbReference>
<evidence type="ECO:0000256" key="18">
    <source>
        <dbReference type="SAM" id="MobiDB-lite"/>
    </source>
</evidence>
<evidence type="ECO:0000256" key="16">
    <source>
        <dbReference type="ARBA" id="ARBA00081647"/>
    </source>
</evidence>
<name>G3HUM5_CRIGR</name>
<evidence type="ECO:0000256" key="17">
    <source>
        <dbReference type="PROSITE-ProRule" id="PRU10132"/>
    </source>
</evidence>
<evidence type="ECO:0000256" key="10">
    <source>
        <dbReference type="ARBA" id="ARBA00026003"/>
    </source>
</evidence>
<dbReference type="GO" id="GO:0048029">
    <property type="term" value="F:monosaccharide binding"/>
    <property type="evidence" value="ECO:0007669"/>
    <property type="project" value="TreeGrafter"/>
</dbReference>
<dbReference type="Pfam" id="PF00899">
    <property type="entry name" value="ThiF"/>
    <property type="match status" value="1"/>
</dbReference>
<dbReference type="Gene3D" id="1.10.10.520">
    <property type="entry name" value="Ubiquitin activating enzymes (Uba3). Chain: B, domain 2"/>
    <property type="match status" value="1"/>
</dbReference>
<keyword evidence="2" id="KW-0312">Gluconeogenesis</keyword>
<evidence type="ECO:0000256" key="2">
    <source>
        <dbReference type="ARBA" id="ARBA00022432"/>
    </source>
</evidence>
<evidence type="ECO:0000256" key="1">
    <source>
        <dbReference type="ARBA" id="ARBA00004123"/>
    </source>
</evidence>
<dbReference type="PANTHER" id="PTHR11469:SF1">
    <property type="entry name" value="GLUCOSE-6-PHOSPHATE ISOMERASE"/>
    <property type="match status" value="1"/>
</dbReference>
<evidence type="ECO:0000259" key="19">
    <source>
        <dbReference type="Pfam" id="PF00899"/>
    </source>
</evidence>
<dbReference type="GO" id="GO:0051156">
    <property type="term" value="P:glucose 6-phosphate metabolic process"/>
    <property type="evidence" value="ECO:0007669"/>
    <property type="project" value="TreeGrafter"/>
</dbReference>
<feature type="domain" description="SUMO-activating enzyme subunit 2 C-terminal" evidence="21">
    <location>
        <begin position="742"/>
        <end position="818"/>
    </location>
</feature>
<dbReference type="Proteomes" id="UP000001075">
    <property type="component" value="Unassembled WGS sequence"/>
</dbReference>
<dbReference type="InterPro" id="IPR000594">
    <property type="entry name" value="ThiF_NAD_FAD-bd"/>
</dbReference>
<protein>
    <recommendedName>
        <fullName evidence="13">SUMO-activating enzyme subunit 2</fullName>
    </recommendedName>
    <alternativeName>
        <fullName evidence="16">Anthracycline-associated resistance ARX</fullName>
    </alternativeName>
    <alternativeName>
        <fullName evidence="15">Ubiquitin-like 1-activating enzyme E1B</fullName>
    </alternativeName>
    <alternativeName>
        <fullName evidence="14">Ubiquitin-like modifier-activating enzyme 2</fullName>
    </alternativeName>
</protein>
<evidence type="ECO:0000259" key="21">
    <source>
        <dbReference type="Pfam" id="PF16195"/>
    </source>
</evidence>
<dbReference type="GO" id="GO:0031510">
    <property type="term" value="C:SUMO activating enzyme complex"/>
    <property type="evidence" value="ECO:0007669"/>
    <property type="project" value="UniProtKB-ARBA"/>
</dbReference>
<keyword evidence="5" id="KW-0833">Ubl conjugation pathway</keyword>
<dbReference type="InterPro" id="IPR033127">
    <property type="entry name" value="UBQ-activ_enz_E1_Cys_AS"/>
</dbReference>
<dbReference type="GO" id="GO:0016740">
    <property type="term" value="F:transferase activity"/>
    <property type="evidence" value="ECO:0007669"/>
    <property type="project" value="UniProtKB-KW"/>
</dbReference>
<keyword evidence="9" id="KW-0539">Nucleus</keyword>
<feature type="domain" description="THIF-type NAD/FAD binding fold" evidence="19">
    <location>
        <begin position="334"/>
        <end position="654"/>
    </location>
</feature>
<feature type="compositionally biased region" description="Basic and acidic residues" evidence="18">
    <location>
        <begin position="744"/>
        <end position="756"/>
    </location>
</feature>
<evidence type="ECO:0000256" key="7">
    <source>
        <dbReference type="ARBA" id="ARBA00023152"/>
    </source>
</evidence>
<dbReference type="SUPFAM" id="SSF69572">
    <property type="entry name" value="Activating enzymes of the ubiquitin-like proteins"/>
    <property type="match status" value="1"/>
</dbReference>
<dbReference type="Pfam" id="PF14732">
    <property type="entry name" value="UAE_UbL"/>
    <property type="match status" value="1"/>
</dbReference>
<accession>G3HUM5</accession>
<comment type="function">
    <text evidence="12">The heterodimer acts as an E1 ligase for SUMO1, SUMO2, SUMO3, and probably SUMO4. It mediates ATP-dependent activation of SUMO proteins followed by formation of a thioester bond between a SUMO protein and a conserved active site cysteine residue on UBA2/SAE2.</text>
</comment>
<evidence type="ECO:0000256" key="6">
    <source>
        <dbReference type="ARBA" id="ARBA00022840"/>
    </source>
</evidence>
<dbReference type="FunFam" id="3.10.290.20:FF:000002">
    <property type="entry name" value="SUMO-activating enzyme subunit 2"/>
    <property type="match status" value="1"/>
</dbReference>
<feature type="compositionally biased region" description="Acidic residues" evidence="18">
    <location>
        <begin position="814"/>
        <end position="824"/>
    </location>
</feature>
<dbReference type="InterPro" id="IPR001672">
    <property type="entry name" value="G6P_Isomerase"/>
</dbReference>
<dbReference type="Pfam" id="PF00342">
    <property type="entry name" value="PGI"/>
    <property type="match status" value="2"/>
</dbReference>
<evidence type="ECO:0000256" key="4">
    <source>
        <dbReference type="ARBA" id="ARBA00022741"/>
    </source>
</evidence>
<comment type="subunit">
    <text evidence="10">Heterodimer of SAE1 and UBA2/SAE2. The heterodimer corresponds to the two domains that are encoded on a single polypeptide chain in ubiquitin-activating enzyme E1. Interacts with UBE2I.</text>
</comment>
<dbReference type="Gene3D" id="3.40.50.10490">
    <property type="entry name" value="Glucose-6-phosphate isomerase like protein, domain 1"/>
    <property type="match status" value="3"/>
</dbReference>
<dbReference type="PROSITE" id="PS00536">
    <property type="entry name" value="UBIQUITIN_ACTIVAT_1"/>
    <property type="match status" value="1"/>
</dbReference>
<evidence type="ECO:0000256" key="8">
    <source>
        <dbReference type="ARBA" id="ARBA00023235"/>
    </source>
</evidence>
<evidence type="ECO:0000256" key="14">
    <source>
        <dbReference type="ARBA" id="ARBA00074980"/>
    </source>
</evidence>
<dbReference type="Gene3D" id="3.10.290.20">
    <property type="entry name" value="Ubiquitin-like 2 activating enzyme e1b. Chain: B, domain 3"/>
    <property type="match status" value="1"/>
</dbReference>
<evidence type="ECO:0000313" key="22">
    <source>
        <dbReference type="EMBL" id="EGW02652.1"/>
    </source>
</evidence>
<dbReference type="GO" id="GO:0005524">
    <property type="term" value="F:ATP binding"/>
    <property type="evidence" value="ECO:0007669"/>
    <property type="project" value="UniProtKB-KW"/>
</dbReference>
<dbReference type="FunFam" id="1.10.10.520:FF:000002">
    <property type="entry name" value="SUMO-activating enzyme subunit 2"/>
    <property type="match status" value="1"/>
</dbReference>
<proteinExistence type="predicted"/>
<keyword evidence="3" id="KW-0808">Transferase</keyword>
<dbReference type="GO" id="GO:0019948">
    <property type="term" value="F:SUMO activating enzyme activity"/>
    <property type="evidence" value="ECO:0007669"/>
    <property type="project" value="UniProtKB-ARBA"/>
</dbReference>
<feature type="domain" description="Ubiquitin/SUMO-activating enzyme ubiquitin-like" evidence="20">
    <location>
        <begin position="659"/>
        <end position="731"/>
    </location>
</feature>
<feature type="compositionally biased region" description="Basic and acidic residues" evidence="18">
    <location>
        <begin position="790"/>
        <end position="800"/>
    </location>
</feature>
<evidence type="ECO:0000256" key="9">
    <source>
        <dbReference type="ARBA" id="ARBA00023242"/>
    </source>
</evidence>
<evidence type="ECO:0000256" key="12">
    <source>
        <dbReference type="ARBA" id="ARBA00054090"/>
    </source>
</evidence>
<feature type="compositionally biased region" description="Polar residues" evidence="18">
    <location>
        <begin position="758"/>
        <end position="774"/>
    </location>
</feature>
<dbReference type="PaxDb" id="10029-XP_007623113.1"/>
<dbReference type="PROSITE" id="PS51463">
    <property type="entry name" value="P_GLUCOSE_ISOMERASE_3"/>
    <property type="match status" value="2"/>
</dbReference>
<reference evidence="23" key="1">
    <citation type="journal article" date="2011" name="Nat. Biotechnol.">
        <title>The genomic sequence of the Chinese hamster ovary (CHO)-K1 cell line.</title>
        <authorList>
            <person name="Xu X."/>
            <person name="Nagarajan H."/>
            <person name="Lewis N.E."/>
            <person name="Pan S."/>
            <person name="Cai Z."/>
            <person name="Liu X."/>
            <person name="Chen W."/>
            <person name="Xie M."/>
            <person name="Wang W."/>
            <person name="Hammond S."/>
            <person name="Andersen M.R."/>
            <person name="Neff N."/>
            <person name="Passarelli B."/>
            <person name="Koh W."/>
            <person name="Fan H.C."/>
            <person name="Wang J."/>
            <person name="Gui Y."/>
            <person name="Lee K.H."/>
            <person name="Betenbaugh M.J."/>
            <person name="Quake S.R."/>
            <person name="Famili I."/>
            <person name="Palsson B.O."/>
            <person name="Wang J."/>
        </authorList>
    </citation>
    <scope>NUCLEOTIDE SEQUENCE [LARGE SCALE GENOMIC DNA]</scope>
    <source>
        <strain evidence="23">CHO K1 cell line</strain>
    </source>
</reference>
<dbReference type="FunFam" id="3.40.50.10490:FF:000060">
    <property type="entry name" value="Glucose-6-phosphate isomerase"/>
    <property type="match status" value="1"/>
</dbReference>
<dbReference type="AlphaFoldDB" id="G3HUM5"/>
<organism evidence="22 23">
    <name type="scientific">Cricetulus griseus</name>
    <name type="common">Chinese hamster</name>
    <name type="synonym">Cricetulus barabensis griseus</name>
    <dbReference type="NCBI Taxonomy" id="10029"/>
    <lineage>
        <taxon>Eukaryota</taxon>
        <taxon>Metazoa</taxon>
        <taxon>Chordata</taxon>
        <taxon>Craniata</taxon>
        <taxon>Vertebrata</taxon>
        <taxon>Euteleostomi</taxon>
        <taxon>Mammalia</taxon>
        <taxon>Eutheria</taxon>
        <taxon>Euarchontoglires</taxon>
        <taxon>Glires</taxon>
        <taxon>Rodentia</taxon>
        <taxon>Myomorpha</taxon>
        <taxon>Muroidea</taxon>
        <taxon>Cricetidae</taxon>
        <taxon>Cricetinae</taxon>
        <taxon>Cricetulus</taxon>
    </lineage>
</organism>
<dbReference type="PANTHER" id="PTHR11469">
    <property type="entry name" value="GLUCOSE-6-PHOSPHATE ISOMERASE"/>
    <property type="match status" value="1"/>
</dbReference>
<dbReference type="PROSITE" id="PS00865">
    <property type="entry name" value="UBIQUITIN_ACTIVAT_2"/>
    <property type="match status" value="1"/>
</dbReference>
<evidence type="ECO:0000256" key="3">
    <source>
        <dbReference type="ARBA" id="ARBA00022679"/>
    </source>
</evidence>
<evidence type="ECO:0000256" key="13">
    <source>
        <dbReference type="ARBA" id="ARBA00070374"/>
    </source>
</evidence>
<dbReference type="InterPro" id="IPR023318">
    <property type="entry name" value="Ub_act_enz_dom_a_sf"/>
</dbReference>
<dbReference type="CDD" id="cd05015">
    <property type="entry name" value="SIS_PGI_1"/>
    <property type="match status" value="1"/>
</dbReference>
<dbReference type="FunCoup" id="G3HUM5">
    <property type="interactions" value="4241"/>
</dbReference>
<dbReference type="GO" id="GO:0005829">
    <property type="term" value="C:cytosol"/>
    <property type="evidence" value="ECO:0007669"/>
    <property type="project" value="TreeGrafter"/>
</dbReference>
<dbReference type="InterPro" id="IPR035476">
    <property type="entry name" value="SIS_PGI_1"/>
</dbReference>
<dbReference type="GO" id="GO:0006096">
    <property type="term" value="P:glycolytic process"/>
    <property type="evidence" value="ECO:0007669"/>
    <property type="project" value="UniProtKB-KW"/>
</dbReference>